<dbReference type="PaxDb" id="121845-A0A3Q0IWI4"/>
<evidence type="ECO:0000313" key="1">
    <source>
        <dbReference type="Proteomes" id="UP000079169"/>
    </source>
</evidence>
<evidence type="ECO:0000313" key="2">
    <source>
        <dbReference type="RefSeq" id="XP_026680632.1"/>
    </source>
</evidence>
<dbReference type="RefSeq" id="XP_026680632.1">
    <property type="nucleotide sequence ID" value="XM_026824831.1"/>
</dbReference>
<evidence type="ECO:0000313" key="3">
    <source>
        <dbReference type="RefSeq" id="XP_026680633.1"/>
    </source>
</evidence>
<dbReference type="Proteomes" id="UP000079169">
    <property type="component" value="Unplaced"/>
</dbReference>
<dbReference type="AlphaFoldDB" id="A0A3Q0IWI4"/>
<keyword evidence="1" id="KW-1185">Reference proteome</keyword>
<reference evidence="2 3" key="1">
    <citation type="submission" date="2025-04" db="UniProtKB">
        <authorList>
            <consortium name="RefSeq"/>
        </authorList>
    </citation>
    <scope>IDENTIFICATION</scope>
</reference>
<organism evidence="1 2">
    <name type="scientific">Diaphorina citri</name>
    <name type="common">Asian citrus psyllid</name>
    <dbReference type="NCBI Taxonomy" id="121845"/>
    <lineage>
        <taxon>Eukaryota</taxon>
        <taxon>Metazoa</taxon>
        <taxon>Ecdysozoa</taxon>
        <taxon>Arthropoda</taxon>
        <taxon>Hexapoda</taxon>
        <taxon>Insecta</taxon>
        <taxon>Pterygota</taxon>
        <taxon>Neoptera</taxon>
        <taxon>Paraneoptera</taxon>
        <taxon>Hemiptera</taxon>
        <taxon>Sternorrhyncha</taxon>
        <taxon>Psylloidea</taxon>
        <taxon>Psyllidae</taxon>
        <taxon>Diaphorininae</taxon>
        <taxon>Diaphorina</taxon>
    </lineage>
</organism>
<gene>
    <name evidence="2 3" type="primary">LOC113468140</name>
</gene>
<sequence length="125" mass="14218">MIGFSPSHLYPVFTIYKFVHGISKGLSDTAAIVAEIAPRFPEGHPTKVKRFSPLHWLLHSCCNIATTDDTDELFHTLYHLSAQVENLQLAVHNEHRNVIQAVSNMEELTKQFNTITGEEEMNFPR</sequence>
<dbReference type="GeneID" id="113468140"/>
<accession>A0A3Q0IWI4</accession>
<protein>
    <submittedName>
        <fullName evidence="2">Uncharacterized protein LOC113468140 isoform X1</fullName>
    </submittedName>
    <submittedName>
        <fullName evidence="3">Uncharacterized protein LOC113468140 isoform X2</fullName>
    </submittedName>
</protein>
<dbReference type="KEGG" id="dci:113468140"/>
<name>A0A3Q0IWI4_DIACI</name>
<proteinExistence type="predicted"/>
<dbReference type="RefSeq" id="XP_026680633.1">
    <property type="nucleotide sequence ID" value="XM_026824832.1"/>
</dbReference>